<dbReference type="Proteomes" id="UP000447434">
    <property type="component" value="Chromosome 8"/>
</dbReference>
<dbReference type="EMBL" id="WOCE01000008">
    <property type="protein sequence ID" value="KAE9608028.1"/>
    <property type="molecule type" value="Genomic_DNA"/>
</dbReference>
<comment type="caution">
    <text evidence="1">The sequence shown here is derived from an EMBL/GenBank/DDBJ whole genome shotgun (WGS) entry which is preliminary data.</text>
</comment>
<gene>
    <name evidence="1" type="ORF">Lalb_Chr08g0231191</name>
</gene>
<proteinExistence type="predicted"/>
<protein>
    <submittedName>
        <fullName evidence="1">Putative SLC26A/SulP transporter</fullName>
    </submittedName>
</protein>
<dbReference type="AlphaFoldDB" id="A0A6A4Q2G1"/>
<accession>A0A6A4Q2G1</accession>
<evidence type="ECO:0000313" key="1">
    <source>
        <dbReference type="EMBL" id="KAE9608028.1"/>
    </source>
</evidence>
<organism evidence="1 2">
    <name type="scientific">Lupinus albus</name>
    <name type="common">White lupine</name>
    <name type="synonym">Lupinus termis</name>
    <dbReference type="NCBI Taxonomy" id="3870"/>
    <lineage>
        <taxon>Eukaryota</taxon>
        <taxon>Viridiplantae</taxon>
        <taxon>Streptophyta</taxon>
        <taxon>Embryophyta</taxon>
        <taxon>Tracheophyta</taxon>
        <taxon>Spermatophyta</taxon>
        <taxon>Magnoliopsida</taxon>
        <taxon>eudicotyledons</taxon>
        <taxon>Gunneridae</taxon>
        <taxon>Pentapetalae</taxon>
        <taxon>rosids</taxon>
        <taxon>fabids</taxon>
        <taxon>Fabales</taxon>
        <taxon>Fabaceae</taxon>
        <taxon>Papilionoideae</taxon>
        <taxon>50 kb inversion clade</taxon>
        <taxon>genistoids sensu lato</taxon>
        <taxon>core genistoids</taxon>
        <taxon>Genisteae</taxon>
        <taxon>Lupinus</taxon>
    </lineage>
</organism>
<keyword evidence="2" id="KW-1185">Reference proteome</keyword>
<evidence type="ECO:0000313" key="2">
    <source>
        <dbReference type="Proteomes" id="UP000447434"/>
    </source>
</evidence>
<sequence length="119" mass="13689">MVGQTNGKVSSTLEKLMELKNTSHNIRAQWVLNPPEPPCLWRQVLDNIKGTLLHRNRLLSSLRNQSLSKNVFELLQKLFPIIGSFREYNIQKFKYDFMAGLTLAILAIPQVIDIFSHVI</sequence>
<reference evidence="2" key="1">
    <citation type="journal article" date="2020" name="Nat. Commun.">
        <title>Genome sequence of the cluster root forming white lupin.</title>
        <authorList>
            <person name="Hufnagel B."/>
            <person name="Marques A."/>
            <person name="Soriano A."/>
            <person name="Marques L."/>
            <person name="Divol F."/>
            <person name="Doumas P."/>
            <person name="Sallet E."/>
            <person name="Mancinotti D."/>
            <person name="Carrere S."/>
            <person name="Marande W."/>
            <person name="Arribat S."/>
            <person name="Keller J."/>
            <person name="Huneau C."/>
            <person name="Blein T."/>
            <person name="Aime D."/>
            <person name="Laguerre M."/>
            <person name="Taylor J."/>
            <person name="Schubert V."/>
            <person name="Nelson M."/>
            <person name="Geu-Flores F."/>
            <person name="Crespi M."/>
            <person name="Gallardo-Guerrero K."/>
            <person name="Delaux P.-M."/>
            <person name="Salse J."/>
            <person name="Berges H."/>
            <person name="Guyot R."/>
            <person name="Gouzy J."/>
            <person name="Peret B."/>
        </authorList>
    </citation>
    <scope>NUCLEOTIDE SEQUENCE [LARGE SCALE GENOMIC DNA]</scope>
    <source>
        <strain evidence="2">cv. Amiga</strain>
    </source>
</reference>
<name>A0A6A4Q2G1_LUPAL</name>